<evidence type="ECO:0000259" key="8">
    <source>
        <dbReference type="Pfam" id="PF00275"/>
    </source>
</evidence>
<protein>
    <recommendedName>
        <fullName evidence="7">3-phosphoshikimate 1-carboxyvinyltransferase</fullName>
        <ecNumber evidence="7">2.5.1.19</ecNumber>
    </recommendedName>
    <alternativeName>
        <fullName evidence="7">5-enolpyruvylshikimate-3-phosphate synthase</fullName>
        <shortName evidence="7">EPSP synthase</shortName>
        <shortName evidence="7">EPSPS</shortName>
    </alternativeName>
</protein>
<dbReference type="Proteomes" id="UP001597079">
    <property type="component" value="Unassembled WGS sequence"/>
</dbReference>
<proteinExistence type="inferred from homology"/>
<evidence type="ECO:0000256" key="4">
    <source>
        <dbReference type="ARBA" id="ARBA00022679"/>
    </source>
</evidence>
<evidence type="ECO:0000256" key="7">
    <source>
        <dbReference type="HAMAP-Rule" id="MF_00210"/>
    </source>
</evidence>
<feature type="binding site" evidence="7">
    <location>
        <position position="195"/>
    </location>
    <ligand>
        <name>3-phosphoshikimate</name>
        <dbReference type="ChEBI" id="CHEBI:145989"/>
    </ligand>
</feature>
<dbReference type="PANTHER" id="PTHR21090:SF5">
    <property type="entry name" value="PENTAFUNCTIONAL AROM POLYPEPTIDE"/>
    <property type="match status" value="1"/>
</dbReference>
<dbReference type="InterPro" id="IPR001986">
    <property type="entry name" value="Enolpyruvate_Tfrase_dom"/>
</dbReference>
<keyword evidence="7" id="KW-0963">Cytoplasm</keyword>
<feature type="binding site" evidence="7">
    <location>
        <position position="169"/>
    </location>
    <ligand>
        <name>3-phosphoshikimate</name>
        <dbReference type="ChEBI" id="CHEBI:145989"/>
    </ligand>
</feature>
<dbReference type="NCBIfam" id="TIGR01356">
    <property type="entry name" value="aroA"/>
    <property type="match status" value="1"/>
</dbReference>
<evidence type="ECO:0000256" key="3">
    <source>
        <dbReference type="ARBA" id="ARBA00022605"/>
    </source>
</evidence>
<feature type="active site" description="Proton acceptor" evidence="7">
    <location>
        <position position="314"/>
    </location>
</feature>
<gene>
    <name evidence="7 9" type="primary">aroA</name>
    <name evidence="9" type="ORF">ACFSB2_17480</name>
</gene>
<dbReference type="Pfam" id="PF00275">
    <property type="entry name" value="EPSP_synthase"/>
    <property type="match status" value="1"/>
</dbReference>
<comment type="subcellular location">
    <subcellularLocation>
        <location evidence="7">Cytoplasm</location>
    </subcellularLocation>
</comment>
<dbReference type="HAMAP" id="MF_00210">
    <property type="entry name" value="EPSP_synth"/>
    <property type="match status" value="1"/>
</dbReference>
<dbReference type="GO" id="GO:0003677">
    <property type="term" value="F:DNA binding"/>
    <property type="evidence" value="ECO:0007669"/>
    <property type="project" value="UniProtKB-KW"/>
</dbReference>
<evidence type="ECO:0000313" key="10">
    <source>
        <dbReference type="Proteomes" id="UP001597079"/>
    </source>
</evidence>
<feature type="binding site" evidence="7">
    <location>
        <position position="417"/>
    </location>
    <ligand>
        <name>phosphoenolpyruvate</name>
        <dbReference type="ChEBI" id="CHEBI:58702"/>
    </ligand>
</feature>
<comment type="caution">
    <text evidence="9">The sequence shown here is derived from an EMBL/GenBank/DDBJ whole genome shotgun (WGS) entry which is preliminary data.</text>
</comment>
<dbReference type="Gene3D" id="3.65.10.10">
    <property type="entry name" value="Enolpyruvate transferase domain"/>
    <property type="match status" value="2"/>
</dbReference>
<dbReference type="CDD" id="cd01556">
    <property type="entry name" value="EPSP_synthase"/>
    <property type="match status" value="1"/>
</dbReference>
<evidence type="ECO:0000256" key="1">
    <source>
        <dbReference type="ARBA" id="ARBA00004811"/>
    </source>
</evidence>
<dbReference type="EMBL" id="JBHUCX010000067">
    <property type="protein sequence ID" value="MFD1676493.1"/>
    <property type="molecule type" value="Genomic_DNA"/>
</dbReference>
<evidence type="ECO:0000256" key="6">
    <source>
        <dbReference type="ARBA" id="ARBA00044633"/>
    </source>
</evidence>
<feature type="binding site" evidence="7">
    <location>
        <position position="345"/>
    </location>
    <ligand>
        <name>phosphoenolpyruvate</name>
        <dbReference type="ChEBI" id="CHEBI:58702"/>
    </ligand>
</feature>
<feature type="binding site" evidence="7">
    <location>
        <position position="392"/>
    </location>
    <ligand>
        <name>phosphoenolpyruvate</name>
        <dbReference type="ChEBI" id="CHEBI:58702"/>
    </ligand>
</feature>
<feature type="binding site" evidence="7">
    <location>
        <position position="167"/>
    </location>
    <ligand>
        <name>3-phosphoshikimate</name>
        <dbReference type="ChEBI" id="CHEBI:145989"/>
    </ligand>
</feature>
<comment type="catalytic activity">
    <reaction evidence="6">
        <text>3-phosphoshikimate + phosphoenolpyruvate = 5-O-(1-carboxyvinyl)-3-phosphoshikimate + phosphate</text>
        <dbReference type="Rhea" id="RHEA:21256"/>
        <dbReference type="ChEBI" id="CHEBI:43474"/>
        <dbReference type="ChEBI" id="CHEBI:57701"/>
        <dbReference type="ChEBI" id="CHEBI:58702"/>
        <dbReference type="ChEBI" id="CHEBI:145989"/>
        <dbReference type="EC" id="2.5.1.19"/>
    </reaction>
    <physiologicalReaction direction="left-to-right" evidence="6">
        <dbReference type="Rhea" id="RHEA:21257"/>
    </physiologicalReaction>
</comment>
<dbReference type="InterPro" id="IPR036968">
    <property type="entry name" value="Enolpyruvate_Tfrase_sf"/>
</dbReference>
<dbReference type="InterPro" id="IPR013792">
    <property type="entry name" value="RNA3'P_cycl/enolpyr_Trfase_a/b"/>
</dbReference>
<sequence>MEQAVEKIDKPFQIQLRMPGSKSITIRDLALAALANGTSTIRSPGFCDDTFRMADSLRKMGIPIDETPDDSLIVHGLNGHFPTEPVTLNVGQSATSTRSLMALCALRKGATHIDGHESMRVRPNKYLLDALRHICADVESANDGYLPATVTGIGQSADTIAMNGDKSSQYFSALMQIAPLFERGLRIDVKGELVSKPYIDITIHEMAKFGVIVENDNYRSFTVRPQTYHPVDLVVEGDASAASYFSALATVHGGKVTIDNLGNSTKQGDYGFFDICERLGARVIRTAATTTIIGPKAGKLNAMSEPLDMEMMPDVAVTLFAIAPFIPGTTRITGLSTLRIKECDRIEVPVTEMRKLGIEVTAGPDWVEIPFWSAPEADSAKQVSIRTYDDHRIAMSMAVLGSKTGGMVITGAQCVEKTYPRFWQDLKKLYV</sequence>
<keyword evidence="3 7" id="KW-0028">Amino-acid biosynthesis</keyword>
<evidence type="ECO:0000256" key="5">
    <source>
        <dbReference type="ARBA" id="ARBA00023141"/>
    </source>
</evidence>
<feature type="binding site" evidence="7">
    <location>
        <position position="22"/>
    </location>
    <ligand>
        <name>phosphoenolpyruvate</name>
        <dbReference type="ChEBI" id="CHEBI:58702"/>
    </ligand>
</feature>
<comment type="caution">
    <text evidence="7">Lacks conserved residue(s) required for the propagation of feature annotation.</text>
</comment>
<dbReference type="EC" id="2.5.1.19" evidence="7"/>
<keyword evidence="10" id="KW-1185">Reference proteome</keyword>
<feature type="binding site" evidence="7">
    <location>
        <position position="22"/>
    </location>
    <ligand>
        <name>3-phosphoshikimate</name>
        <dbReference type="ChEBI" id="CHEBI:145989"/>
    </ligand>
</feature>
<keyword evidence="5 7" id="KW-0057">Aromatic amino acid biosynthesis</keyword>
<dbReference type="InterPro" id="IPR006264">
    <property type="entry name" value="EPSP_synthase"/>
</dbReference>
<feature type="binding site" evidence="7">
    <location>
        <position position="314"/>
    </location>
    <ligand>
        <name>3-phosphoshikimate</name>
        <dbReference type="ChEBI" id="CHEBI:145989"/>
    </ligand>
</feature>
<dbReference type="SUPFAM" id="SSF55205">
    <property type="entry name" value="EPT/RTPC-like"/>
    <property type="match status" value="1"/>
</dbReference>
<feature type="binding site" evidence="7">
    <location>
        <position position="168"/>
    </location>
    <ligand>
        <name>3-phosphoshikimate</name>
        <dbReference type="ChEBI" id="CHEBI:145989"/>
    </ligand>
</feature>
<dbReference type="PANTHER" id="PTHR21090">
    <property type="entry name" value="AROM/DEHYDROQUINATE SYNTHASE"/>
    <property type="match status" value="1"/>
</dbReference>
<dbReference type="PIRSF" id="PIRSF000505">
    <property type="entry name" value="EPSPS"/>
    <property type="match status" value="1"/>
</dbReference>
<feature type="domain" description="Enolpyruvate transferase" evidence="8">
    <location>
        <begin position="11"/>
        <end position="426"/>
    </location>
</feature>
<evidence type="ECO:0000313" key="9">
    <source>
        <dbReference type="EMBL" id="MFD1676493.1"/>
    </source>
</evidence>
<feature type="binding site" evidence="7">
    <location>
        <position position="27"/>
    </location>
    <ligand>
        <name>3-phosphoshikimate</name>
        <dbReference type="ChEBI" id="CHEBI:145989"/>
    </ligand>
</feature>
<reference evidence="10" key="1">
    <citation type="journal article" date="2019" name="Int. J. Syst. Evol. Microbiol.">
        <title>The Global Catalogue of Microorganisms (GCM) 10K type strain sequencing project: providing services to taxonomists for standard genome sequencing and annotation.</title>
        <authorList>
            <consortium name="The Broad Institute Genomics Platform"/>
            <consortium name="The Broad Institute Genome Sequencing Center for Infectious Disease"/>
            <person name="Wu L."/>
            <person name="Ma J."/>
        </authorList>
    </citation>
    <scope>NUCLEOTIDE SEQUENCE [LARGE SCALE GENOMIC DNA]</scope>
    <source>
        <strain evidence="10">CGMCC 1.12286</strain>
    </source>
</reference>
<name>A0ABW4JN08_9BACL</name>
<feature type="binding site" evidence="7">
    <location>
        <position position="23"/>
    </location>
    <ligand>
        <name>3-phosphoshikimate</name>
        <dbReference type="ChEBI" id="CHEBI:145989"/>
    </ligand>
</feature>
<organism evidence="9 10">
    <name type="scientific">Alicyclobacillus fodiniaquatilis</name>
    <dbReference type="NCBI Taxonomy" id="1661150"/>
    <lineage>
        <taxon>Bacteria</taxon>
        <taxon>Bacillati</taxon>
        <taxon>Bacillota</taxon>
        <taxon>Bacilli</taxon>
        <taxon>Bacillales</taxon>
        <taxon>Alicyclobacillaceae</taxon>
        <taxon>Alicyclobacillus</taxon>
    </lineage>
</organism>
<evidence type="ECO:0000256" key="2">
    <source>
        <dbReference type="ARBA" id="ARBA00009948"/>
    </source>
</evidence>
<keyword evidence="9" id="KW-0238">DNA-binding</keyword>
<comment type="pathway">
    <text evidence="1 7">Metabolic intermediate biosynthesis; chorismate biosynthesis; chorismate from D-erythrose 4-phosphate and phosphoenolpyruvate: step 6/7.</text>
</comment>
<accession>A0ABW4JN08</accession>
<feature type="binding site" evidence="7">
    <location>
        <position position="122"/>
    </location>
    <ligand>
        <name>phosphoenolpyruvate</name>
        <dbReference type="ChEBI" id="CHEBI:58702"/>
    </ligand>
</feature>
<comment type="similarity">
    <text evidence="2 7">Belongs to the EPSP synthase family.</text>
</comment>
<comment type="subunit">
    <text evidence="7">Monomer.</text>
</comment>
<comment type="function">
    <text evidence="7">Catalyzes the transfer of the enolpyruvyl moiety of phosphoenolpyruvate (PEP) to the 5-hydroxyl of shikimate-3-phosphate (S3P) to produce enolpyruvyl shikimate-3-phosphate and inorganic phosphate.</text>
</comment>
<feature type="binding site" evidence="7">
    <location>
        <position position="169"/>
    </location>
    <ligand>
        <name>phosphoenolpyruvate</name>
        <dbReference type="ChEBI" id="CHEBI:58702"/>
    </ligand>
</feature>
<keyword evidence="4 7" id="KW-0808">Transferase</keyword>
<dbReference type="GO" id="GO:0003866">
    <property type="term" value="F:3-phosphoshikimate 1-carboxyvinyltransferase activity"/>
    <property type="evidence" value="ECO:0007669"/>
    <property type="project" value="UniProtKB-EC"/>
</dbReference>
<dbReference type="RefSeq" id="WP_377944396.1">
    <property type="nucleotide sequence ID" value="NZ_JBHUCX010000067.1"/>
</dbReference>
<feature type="binding site" evidence="7">
    <location>
        <position position="341"/>
    </location>
    <ligand>
        <name>3-phosphoshikimate</name>
        <dbReference type="ChEBI" id="CHEBI:145989"/>
    </ligand>
</feature>